<keyword evidence="1" id="KW-0812">Transmembrane</keyword>
<protein>
    <submittedName>
        <fullName evidence="2">Uncharacterized protein</fullName>
    </submittedName>
</protein>
<name>A0A7S3CBK8_9CHLO</name>
<organism evidence="2">
    <name type="scientific">Chloropicon roscoffensis</name>
    <dbReference type="NCBI Taxonomy" id="1461544"/>
    <lineage>
        <taxon>Eukaryota</taxon>
        <taxon>Viridiplantae</taxon>
        <taxon>Chlorophyta</taxon>
        <taxon>Chloropicophyceae</taxon>
        <taxon>Chloropicales</taxon>
        <taxon>Chloropicaceae</taxon>
        <taxon>Chloropicon</taxon>
    </lineage>
</organism>
<evidence type="ECO:0000256" key="1">
    <source>
        <dbReference type="SAM" id="Phobius"/>
    </source>
</evidence>
<proteinExistence type="predicted"/>
<dbReference type="Proteomes" id="UP001472866">
    <property type="component" value="Chromosome 01"/>
</dbReference>
<sequence length="377" mass="43581">MRSTPLFRAETRRRGLSDHLTSLLLYVSSKPWTIVAWVVVLALIVPPVITSSYTYVESVVLYRLRDHKTHFEQVPYEQKQDLFMSYVNRNVFEIGVDRVPVLQPLFRQFEKQKRLVVKGAKMSDFDKSCRRYYEDSLSMSGDFDRVFYAEVEASKERNGMNECKFDGEVGDIEGWLKKHKFWGKGTKQNPLLRKLALGINMPEADGKPLERLYGEVMKKLGFVEEAGSVDSVFGRTSFEGVKHVKNFSYLPPDGFLQWHTNKADNNLVSFRLYMIAVDKDGGSYFNYYSEGSREVRRVPDFNGAVRIFTNTIKDKDTAEISNLWHTVVSETAHRMSVGFEIPVEQIIALLDSCKGCWREILYENLQHEMRKKELMGG</sequence>
<evidence type="ECO:0000313" key="3">
    <source>
        <dbReference type="EMBL" id="WZN59242.1"/>
    </source>
</evidence>
<gene>
    <name evidence="2" type="ORF">CROS1456_LOCUS4380</name>
    <name evidence="3" type="ORF">HKI87_01g07670</name>
</gene>
<dbReference type="AlphaFoldDB" id="A0A7S3CBK8"/>
<keyword evidence="1" id="KW-0472">Membrane</keyword>
<accession>A0A7S3CBK8</accession>
<reference evidence="2" key="1">
    <citation type="submission" date="2021-01" db="EMBL/GenBank/DDBJ databases">
        <authorList>
            <person name="Corre E."/>
            <person name="Pelletier E."/>
            <person name="Niang G."/>
            <person name="Scheremetjew M."/>
            <person name="Finn R."/>
            <person name="Kale V."/>
            <person name="Holt S."/>
            <person name="Cochrane G."/>
            <person name="Meng A."/>
            <person name="Brown T."/>
            <person name="Cohen L."/>
        </authorList>
    </citation>
    <scope>NUCLEOTIDE SEQUENCE</scope>
    <source>
        <strain evidence="2">RCC1871</strain>
    </source>
</reference>
<keyword evidence="1" id="KW-1133">Transmembrane helix</keyword>
<dbReference type="EMBL" id="HBHZ01005686">
    <property type="protein sequence ID" value="CAE0191290.1"/>
    <property type="molecule type" value="Transcribed_RNA"/>
</dbReference>
<feature type="transmembrane region" description="Helical" evidence="1">
    <location>
        <begin position="34"/>
        <end position="56"/>
    </location>
</feature>
<evidence type="ECO:0000313" key="4">
    <source>
        <dbReference type="Proteomes" id="UP001472866"/>
    </source>
</evidence>
<evidence type="ECO:0000313" key="2">
    <source>
        <dbReference type="EMBL" id="CAE0191290.1"/>
    </source>
</evidence>
<reference evidence="3 4" key="2">
    <citation type="submission" date="2024-03" db="EMBL/GenBank/DDBJ databases">
        <title>Complete genome sequence of the green alga Chloropicon roscoffensis RCC1871.</title>
        <authorList>
            <person name="Lemieux C."/>
            <person name="Pombert J.-F."/>
            <person name="Otis C."/>
            <person name="Turmel M."/>
        </authorList>
    </citation>
    <scope>NUCLEOTIDE SEQUENCE [LARGE SCALE GENOMIC DNA]</scope>
    <source>
        <strain evidence="3 4">RCC1871</strain>
    </source>
</reference>
<dbReference type="EMBL" id="CP151501">
    <property type="protein sequence ID" value="WZN59242.1"/>
    <property type="molecule type" value="Genomic_DNA"/>
</dbReference>
<keyword evidence="4" id="KW-1185">Reference proteome</keyword>